<evidence type="ECO:0000313" key="3">
    <source>
        <dbReference type="Proteomes" id="UP000256310"/>
    </source>
</evidence>
<keyword evidence="3" id="KW-1185">Reference proteome</keyword>
<evidence type="ECO:0000256" key="1">
    <source>
        <dbReference type="SAM" id="MobiDB-lite"/>
    </source>
</evidence>
<gene>
    <name evidence="2" type="ORF">DFR46_2778</name>
</gene>
<name>A0A3D9FIV7_9SPHN</name>
<dbReference type="Proteomes" id="UP000256310">
    <property type="component" value="Unassembled WGS sequence"/>
</dbReference>
<reference evidence="2 3" key="1">
    <citation type="submission" date="2018-07" db="EMBL/GenBank/DDBJ databases">
        <title>Genomic Encyclopedia of Type Strains, Phase IV (KMG-IV): sequencing the most valuable type-strain genomes for metagenomic binning, comparative biology and taxonomic classification.</title>
        <authorList>
            <person name="Goeker M."/>
        </authorList>
    </citation>
    <scope>NUCLEOTIDE SEQUENCE [LARGE SCALE GENOMIC DNA]</scope>
    <source>
        <strain evidence="2 3">DSM 26725</strain>
    </source>
</reference>
<dbReference type="RefSeq" id="WP_116236965.1">
    <property type="nucleotide sequence ID" value="NZ_QRDP01000004.1"/>
</dbReference>
<sequence length="116" mass="12712">MYQFDTASIPVLQEDSKAAIAAADDALLTNSVLLTTILQTAKTADLPINITQDLYGNMIEGSVKLLEGREQLRKSIRMMHSIARHHPESPKMVGCPLPPMAESPVVPTKRKSRETA</sequence>
<proteinExistence type="predicted"/>
<comment type="caution">
    <text evidence="2">The sequence shown here is derived from an EMBL/GenBank/DDBJ whole genome shotgun (WGS) entry which is preliminary data.</text>
</comment>
<dbReference type="AlphaFoldDB" id="A0A3D9FIV7"/>
<evidence type="ECO:0000313" key="2">
    <source>
        <dbReference type="EMBL" id="RED17725.1"/>
    </source>
</evidence>
<feature type="region of interest" description="Disordered" evidence="1">
    <location>
        <begin position="83"/>
        <end position="116"/>
    </location>
</feature>
<dbReference type="EMBL" id="QRDP01000004">
    <property type="protein sequence ID" value="RED17725.1"/>
    <property type="molecule type" value="Genomic_DNA"/>
</dbReference>
<organism evidence="2 3">
    <name type="scientific">Parasphingopyxis lamellibrachiae</name>
    <dbReference type="NCBI Taxonomy" id="680125"/>
    <lineage>
        <taxon>Bacteria</taxon>
        <taxon>Pseudomonadati</taxon>
        <taxon>Pseudomonadota</taxon>
        <taxon>Alphaproteobacteria</taxon>
        <taxon>Sphingomonadales</taxon>
        <taxon>Sphingomonadaceae</taxon>
        <taxon>Parasphingopyxis</taxon>
    </lineage>
</organism>
<accession>A0A3D9FIV7</accession>
<protein>
    <submittedName>
        <fullName evidence="2">Uncharacterized protein</fullName>
    </submittedName>
</protein>